<dbReference type="Pfam" id="PF13592">
    <property type="entry name" value="HTH_33"/>
    <property type="match status" value="1"/>
</dbReference>
<keyword evidence="7" id="KW-1185">Reference proteome</keyword>
<dbReference type="SUPFAM" id="SSF46689">
    <property type="entry name" value="Homeodomain-like"/>
    <property type="match status" value="1"/>
</dbReference>
<dbReference type="EMBL" id="WNWS01000098">
    <property type="protein sequence ID" value="KAE9980798.1"/>
    <property type="molecule type" value="Genomic_DNA"/>
</dbReference>
<organism evidence="5 7">
    <name type="scientific">Venturia inaequalis</name>
    <name type="common">Apple scab fungus</name>
    <dbReference type="NCBI Taxonomy" id="5025"/>
    <lineage>
        <taxon>Eukaryota</taxon>
        <taxon>Fungi</taxon>
        <taxon>Dikarya</taxon>
        <taxon>Ascomycota</taxon>
        <taxon>Pezizomycotina</taxon>
        <taxon>Dothideomycetes</taxon>
        <taxon>Pleosporomycetidae</taxon>
        <taxon>Venturiales</taxon>
        <taxon>Venturiaceae</taxon>
        <taxon>Venturia</taxon>
    </lineage>
</organism>
<dbReference type="Proteomes" id="UP000490939">
    <property type="component" value="Unassembled WGS sequence"/>
</dbReference>
<proteinExistence type="predicted"/>
<evidence type="ECO:0000259" key="2">
    <source>
        <dbReference type="Pfam" id="PF13592"/>
    </source>
</evidence>
<dbReference type="Proteomes" id="UP000433883">
    <property type="component" value="Unassembled WGS sequence"/>
</dbReference>
<evidence type="ECO:0000313" key="3">
    <source>
        <dbReference type="EMBL" id="KAE9974668.1"/>
    </source>
</evidence>
<dbReference type="EMBL" id="WNWR01000140">
    <property type="protein sequence ID" value="KAE9990383.1"/>
    <property type="molecule type" value="Genomic_DNA"/>
</dbReference>
<evidence type="ECO:0000313" key="6">
    <source>
        <dbReference type="Proteomes" id="UP000447873"/>
    </source>
</evidence>
<dbReference type="AlphaFoldDB" id="A0A8H3ZBQ1"/>
<feature type="region of interest" description="Disordered" evidence="1">
    <location>
        <begin position="117"/>
        <end position="138"/>
    </location>
</feature>
<evidence type="ECO:0000256" key="1">
    <source>
        <dbReference type="SAM" id="MobiDB-lite"/>
    </source>
</evidence>
<dbReference type="Proteomes" id="UP000447873">
    <property type="component" value="Unassembled WGS sequence"/>
</dbReference>
<dbReference type="InterPro" id="IPR009057">
    <property type="entry name" value="Homeodomain-like_sf"/>
</dbReference>
<evidence type="ECO:0000313" key="7">
    <source>
        <dbReference type="Proteomes" id="UP000490939"/>
    </source>
</evidence>
<evidence type="ECO:0000313" key="5">
    <source>
        <dbReference type="EMBL" id="KAE9990383.1"/>
    </source>
</evidence>
<dbReference type="EMBL" id="WNWQ01000199">
    <property type="protein sequence ID" value="KAE9974668.1"/>
    <property type="molecule type" value="Genomic_DNA"/>
</dbReference>
<gene>
    <name evidence="3" type="ORF">BLS_002960</name>
    <name evidence="5" type="ORF">EG327_001522</name>
    <name evidence="4" type="ORF">EG328_012047</name>
</gene>
<reference evidence="5 7" key="1">
    <citation type="submission" date="2019-07" db="EMBL/GenBank/DDBJ databases">
        <title>Venturia inaequalis Genome Resource.</title>
        <authorList>
            <person name="Lichtner F.J."/>
        </authorList>
    </citation>
    <scope>NUCLEOTIDE SEQUENCE [LARGE SCALE GENOMIC DNA]</scope>
    <source>
        <strain evidence="4 6">120213</strain>
        <strain evidence="3">Bline_iso_100314</strain>
        <strain evidence="5 7">DMI_063113</strain>
    </source>
</reference>
<evidence type="ECO:0000313" key="4">
    <source>
        <dbReference type="EMBL" id="KAE9980798.1"/>
    </source>
</evidence>
<feature type="compositionally biased region" description="Basic and acidic residues" evidence="1">
    <location>
        <begin position="126"/>
        <end position="138"/>
    </location>
</feature>
<name>A0A8H3ZBQ1_VENIN</name>
<protein>
    <recommendedName>
        <fullName evidence="2">Winged helix-turn helix domain-containing protein</fullName>
    </recommendedName>
</protein>
<dbReference type="OrthoDB" id="5386133at2759"/>
<comment type="caution">
    <text evidence="5">The sequence shown here is derived from an EMBL/GenBank/DDBJ whole genome shotgun (WGS) entry which is preliminary data.</text>
</comment>
<dbReference type="InterPro" id="IPR025959">
    <property type="entry name" value="Winged_HTH_dom"/>
</dbReference>
<accession>A0A8H3ZBQ1</accession>
<sequence>MKRHPQHILTQLDARLEAGYSKERIRKELNISRSSIYEIIDNLANWGSHYPPKGWNRKKLGPDYKMDLEQRNRLLEFLEDQPDVYLIEMQQWLYDTYNVKVSLSSISRFLKRAGWTRKKSPSKSGKRNEPFRRSFPRYQHEHVNDAEQLGFLDEAAAKERAADRRYG</sequence>
<feature type="domain" description="Winged helix-turn helix" evidence="2">
    <location>
        <begin position="87"/>
        <end position="129"/>
    </location>
</feature>